<dbReference type="RefSeq" id="WP_377470277.1">
    <property type="nucleotide sequence ID" value="NZ_JBHLWN010000045.1"/>
</dbReference>
<dbReference type="Pfam" id="PF08868">
    <property type="entry name" value="YugN"/>
    <property type="match status" value="1"/>
</dbReference>
<comment type="caution">
    <text evidence="1">The sequence shown here is derived from an EMBL/GenBank/DDBJ whole genome shotgun (WGS) entry which is preliminary data.</text>
</comment>
<evidence type="ECO:0000313" key="1">
    <source>
        <dbReference type="EMBL" id="MFC0213022.1"/>
    </source>
</evidence>
<protein>
    <submittedName>
        <fullName evidence="1">YugN family protein</fullName>
    </submittedName>
</protein>
<dbReference type="InterPro" id="IPR014967">
    <property type="entry name" value="Uncharacterised_YugN-like"/>
</dbReference>
<organism evidence="1 2">
    <name type="scientific">Paenibacillus chartarius</name>
    <dbReference type="NCBI Taxonomy" id="747481"/>
    <lineage>
        <taxon>Bacteria</taxon>
        <taxon>Bacillati</taxon>
        <taxon>Bacillota</taxon>
        <taxon>Bacilli</taxon>
        <taxon>Bacillales</taxon>
        <taxon>Paenibacillaceae</taxon>
        <taxon>Paenibacillus</taxon>
    </lineage>
</organism>
<dbReference type="Gene3D" id="3.30.310.100">
    <property type="entry name" value="YugN-like"/>
    <property type="match status" value="1"/>
</dbReference>
<evidence type="ECO:0000313" key="2">
    <source>
        <dbReference type="Proteomes" id="UP001589776"/>
    </source>
</evidence>
<dbReference type="InterPro" id="IPR036491">
    <property type="entry name" value="YugN-like_sf"/>
</dbReference>
<keyword evidence="2" id="KW-1185">Reference proteome</keyword>
<dbReference type="SUPFAM" id="SSF160755">
    <property type="entry name" value="YugN-like"/>
    <property type="match status" value="1"/>
</dbReference>
<sequence>MKPLQSRLEHQEESFDRVRDVLTGFQFNIGGNWDYEHGYFDRSLDEAHKVFLRIPFQATRGVIDAESAQTGARVELGQPFVLKHVYNEGLDPEAEVEVMGGLVDQFSAPLDPDAEVEQKWVTQASQLLEQVEAEFLQ</sequence>
<name>A0ABV6DK73_9BACL</name>
<proteinExistence type="predicted"/>
<gene>
    <name evidence="1" type="ORF">ACFFK0_11240</name>
</gene>
<dbReference type="EMBL" id="JBHLWN010000045">
    <property type="protein sequence ID" value="MFC0213022.1"/>
    <property type="molecule type" value="Genomic_DNA"/>
</dbReference>
<accession>A0ABV6DK73</accession>
<reference evidence="1 2" key="1">
    <citation type="submission" date="2024-09" db="EMBL/GenBank/DDBJ databases">
        <authorList>
            <person name="Sun Q."/>
            <person name="Mori K."/>
        </authorList>
    </citation>
    <scope>NUCLEOTIDE SEQUENCE [LARGE SCALE GENOMIC DNA]</scope>
    <source>
        <strain evidence="1 2">CCM 7759</strain>
    </source>
</reference>
<dbReference type="Proteomes" id="UP001589776">
    <property type="component" value="Unassembled WGS sequence"/>
</dbReference>